<evidence type="ECO:0000256" key="2">
    <source>
        <dbReference type="ARBA" id="ARBA00022801"/>
    </source>
</evidence>
<protein>
    <submittedName>
        <fullName evidence="5">Sporulation inhibitor KapD</fullName>
    </submittedName>
</protein>
<dbReference type="NCBIfam" id="NF005838">
    <property type="entry name" value="PRK07748.1"/>
    <property type="match status" value="1"/>
</dbReference>
<dbReference type="GO" id="GO:0000175">
    <property type="term" value="F:3'-5'-RNA exonuclease activity"/>
    <property type="evidence" value="ECO:0007669"/>
    <property type="project" value="InterPro"/>
</dbReference>
<dbReference type="GO" id="GO:0003676">
    <property type="term" value="F:nucleic acid binding"/>
    <property type="evidence" value="ECO:0007669"/>
    <property type="project" value="InterPro"/>
</dbReference>
<evidence type="ECO:0000256" key="3">
    <source>
        <dbReference type="ARBA" id="ARBA00022839"/>
    </source>
</evidence>
<sequence length="207" mass="24123">MKERHQYLFLDFEFTMPESKRNPRGFFPEIIEVGLVSVLNGEIYDQFSSYVKPIKFPILTERCKSFLNITQEQVDKGISFEELVGWLREYDSLYPSTVITWGNMDMKVLRHNCSQAGLPFPFTGEHRDLAMEYKKFFGEQNQTGLWKAVQEYGNEGVGKHHCALDDAFTTYNIFKLIEKDKKYMAKPKPTTIGDRVDFSKLLSKFAL</sequence>
<keyword evidence="6" id="KW-1185">Reference proteome</keyword>
<dbReference type="OrthoDB" id="159416at2"/>
<gene>
    <name evidence="5" type="ORF">B0I26_109100</name>
</gene>
<feature type="domain" description="Exonuclease" evidence="4">
    <location>
        <begin position="6"/>
        <end position="183"/>
    </location>
</feature>
<dbReference type="InterPro" id="IPR013520">
    <property type="entry name" value="Ribonucl_H"/>
</dbReference>
<proteinExistence type="predicted"/>
<dbReference type="PANTHER" id="PTHR23044:SF61">
    <property type="entry name" value="3'-5' EXORIBONUCLEASE 1-RELATED"/>
    <property type="match status" value="1"/>
</dbReference>
<organism evidence="5 6">
    <name type="scientific">Paranoxybacillus vitaminiphilus</name>
    <dbReference type="NCBI Taxonomy" id="581036"/>
    <lineage>
        <taxon>Bacteria</taxon>
        <taxon>Bacillati</taxon>
        <taxon>Bacillota</taxon>
        <taxon>Bacilli</taxon>
        <taxon>Bacillales</taxon>
        <taxon>Anoxybacillaceae</taxon>
        <taxon>Paranoxybacillus</taxon>
    </lineage>
</organism>
<dbReference type="CDD" id="cd06133">
    <property type="entry name" value="ERI-1_3'hExo_like"/>
    <property type="match status" value="1"/>
</dbReference>
<dbReference type="InterPro" id="IPR047201">
    <property type="entry name" value="ERI-1_3'hExo-like"/>
</dbReference>
<dbReference type="EMBL" id="QLMH01000009">
    <property type="protein sequence ID" value="RAK18679.1"/>
    <property type="molecule type" value="Genomic_DNA"/>
</dbReference>
<accession>A0A327YK62</accession>
<reference evidence="5 6" key="1">
    <citation type="submission" date="2018-06" db="EMBL/GenBank/DDBJ databases">
        <title>Genomic Encyclopedia of Type Strains, Phase III (KMG-III): the genomes of soil and plant-associated and newly described type strains.</title>
        <authorList>
            <person name="Whitman W."/>
        </authorList>
    </citation>
    <scope>NUCLEOTIDE SEQUENCE [LARGE SCALE GENOMIC DNA]</scope>
    <source>
        <strain evidence="5 6">CGMCC 1.8979</strain>
    </source>
</reference>
<keyword evidence="3" id="KW-0269">Exonuclease</keyword>
<dbReference type="RefSeq" id="WP_111645572.1">
    <property type="nucleotide sequence ID" value="NZ_QLMH01000009.1"/>
</dbReference>
<evidence type="ECO:0000259" key="4">
    <source>
        <dbReference type="SMART" id="SM00479"/>
    </source>
</evidence>
<dbReference type="Gene3D" id="3.30.420.10">
    <property type="entry name" value="Ribonuclease H-like superfamily/Ribonuclease H"/>
    <property type="match status" value="1"/>
</dbReference>
<keyword evidence="1" id="KW-0540">Nuclease</keyword>
<evidence type="ECO:0000256" key="1">
    <source>
        <dbReference type="ARBA" id="ARBA00022722"/>
    </source>
</evidence>
<comment type="caution">
    <text evidence="5">The sequence shown here is derived from an EMBL/GenBank/DDBJ whole genome shotgun (WGS) entry which is preliminary data.</text>
</comment>
<dbReference type="Pfam" id="PF00929">
    <property type="entry name" value="RNase_T"/>
    <property type="match status" value="1"/>
</dbReference>
<dbReference type="InterPro" id="IPR012337">
    <property type="entry name" value="RNaseH-like_sf"/>
</dbReference>
<evidence type="ECO:0000313" key="5">
    <source>
        <dbReference type="EMBL" id="RAK18679.1"/>
    </source>
</evidence>
<dbReference type="AlphaFoldDB" id="A0A327YK62"/>
<dbReference type="InterPro" id="IPR036397">
    <property type="entry name" value="RNaseH_sf"/>
</dbReference>
<dbReference type="PANTHER" id="PTHR23044">
    <property type="entry name" value="3'-5' EXONUCLEASE ERI1-RELATED"/>
    <property type="match status" value="1"/>
</dbReference>
<keyword evidence="2" id="KW-0378">Hydrolase</keyword>
<name>A0A327YK62_9BACL</name>
<dbReference type="SMART" id="SM00479">
    <property type="entry name" value="EXOIII"/>
    <property type="match status" value="1"/>
</dbReference>
<evidence type="ECO:0000313" key="6">
    <source>
        <dbReference type="Proteomes" id="UP000248555"/>
    </source>
</evidence>
<dbReference type="Proteomes" id="UP000248555">
    <property type="component" value="Unassembled WGS sequence"/>
</dbReference>
<dbReference type="InterPro" id="IPR051274">
    <property type="entry name" value="3-5_Exoribonuclease"/>
</dbReference>
<dbReference type="SUPFAM" id="SSF53098">
    <property type="entry name" value="Ribonuclease H-like"/>
    <property type="match status" value="1"/>
</dbReference>